<protein>
    <submittedName>
        <fullName evidence="2">Uncharacterized protein</fullName>
    </submittedName>
</protein>
<evidence type="ECO:0000313" key="3">
    <source>
        <dbReference type="Proteomes" id="UP001500782"/>
    </source>
</evidence>
<accession>A0ABP3GME9</accession>
<reference evidence="3" key="1">
    <citation type="journal article" date="2019" name="Int. J. Syst. Evol. Microbiol.">
        <title>The Global Catalogue of Microorganisms (GCM) 10K type strain sequencing project: providing services to taxonomists for standard genome sequencing and annotation.</title>
        <authorList>
            <consortium name="The Broad Institute Genomics Platform"/>
            <consortium name="The Broad Institute Genome Sequencing Center for Infectious Disease"/>
            <person name="Wu L."/>
            <person name="Ma J."/>
        </authorList>
    </citation>
    <scope>NUCLEOTIDE SEQUENCE [LARGE SCALE GENOMIC DNA]</scope>
    <source>
        <strain evidence="3">JCM 9731</strain>
    </source>
</reference>
<proteinExistence type="predicted"/>
<name>A0ABP3GME9_9BACI</name>
<dbReference type="Proteomes" id="UP001500782">
    <property type="component" value="Unassembled WGS sequence"/>
</dbReference>
<evidence type="ECO:0000313" key="2">
    <source>
        <dbReference type="EMBL" id="GAA0347958.1"/>
    </source>
</evidence>
<dbReference type="EMBL" id="BAAADJ010000064">
    <property type="protein sequence ID" value="GAA0347958.1"/>
    <property type="molecule type" value="Genomic_DNA"/>
</dbReference>
<evidence type="ECO:0000256" key="1">
    <source>
        <dbReference type="SAM" id="MobiDB-lite"/>
    </source>
</evidence>
<comment type="caution">
    <text evidence="2">The sequence shown here is derived from an EMBL/GenBank/DDBJ whole genome shotgun (WGS) entry which is preliminary data.</text>
</comment>
<feature type="region of interest" description="Disordered" evidence="1">
    <location>
        <begin position="51"/>
        <end position="80"/>
    </location>
</feature>
<organism evidence="2 3">
    <name type="scientific">Bacillus carboniphilus</name>
    <dbReference type="NCBI Taxonomy" id="86663"/>
    <lineage>
        <taxon>Bacteria</taxon>
        <taxon>Bacillati</taxon>
        <taxon>Bacillota</taxon>
        <taxon>Bacilli</taxon>
        <taxon>Bacillales</taxon>
        <taxon>Bacillaceae</taxon>
        <taxon>Bacillus</taxon>
    </lineage>
</organism>
<sequence length="80" mass="9216">MTKLEENQQRKCLFDITFDTYSTSLKHEIHQFDKHYFQVGGACMGKNDSIQQKMKKKENKARKATPTGNPKLNGPDRPST</sequence>
<keyword evidence="3" id="KW-1185">Reference proteome</keyword>
<gene>
    <name evidence="2" type="ORF">GCM10008967_42850</name>
</gene>
<feature type="compositionally biased region" description="Basic residues" evidence="1">
    <location>
        <begin position="53"/>
        <end position="63"/>
    </location>
</feature>